<dbReference type="Proteomes" id="UP000314223">
    <property type="component" value="Unassembled WGS sequence"/>
</dbReference>
<name>A0A5C4X4J3_9MICO</name>
<dbReference type="SMART" id="SM00345">
    <property type="entry name" value="HTH_GNTR"/>
    <property type="match status" value="1"/>
</dbReference>
<dbReference type="PANTHER" id="PTHR43537">
    <property type="entry name" value="TRANSCRIPTIONAL REGULATOR, GNTR FAMILY"/>
    <property type="match status" value="1"/>
</dbReference>
<dbReference type="Gene3D" id="1.20.120.530">
    <property type="entry name" value="GntR ligand-binding domain-like"/>
    <property type="match status" value="1"/>
</dbReference>
<proteinExistence type="predicted"/>
<dbReference type="PROSITE" id="PS50949">
    <property type="entry name" value="HTH_GNTR"/>
    <property type="match status" value="1"/>
</dbReference>
<dbReference type="SMART" id="SM00895">
    <property type="entry name" value="FCD"/>
    <property type="match status" value="1"/>
</dbReference>
<dbReference type="AlphaFoldDB" id="A0A5C4X4J3"/>
<comment type="caution">
    <text evidence="5">The sequence shown here is derived from an EMBL/GenBank/DDBJ whole genome shotgun (WGS) entry which is preliminary data.</text>
</comment>
<sequence length="238" mass="25297">MGTNSPAEPTARRTAVERLSAGEGVVRSLRAEIADGTFPVGNRLPSEAKLADRYAVSRPVIREALRSLATLGLTETKTGSGTFVIASAPETGLHLGDYSSRDLHEARPHIEVPAAELAATRRTEADLVRLHALLQSMSAEPSPRGWVELDGELHIAIARASGNRVFESVIAELRGALTAQSELLNLAASRQPDSDVEHAEIVRAIEAGDSARARDAMAEHLAQVAVAVTDLARNPGRP</sequence>
<evidence type="ECO:0000313" key="6">
    <source>
        <dbReference type="Proteomes" id="UP000314223"/>
    </source>
</evidence>
<dbReference type="InterPro" id="IPR036390">
    <property type="entry name" value="WH_DNA-bd_sf"/>
</dbReference>
<dbReference type="RefSeq" id="WP_139467697.1">
    <property type="nucleotide sequence ID" value="NZ_JBHYOX010000002.1"/>
</dbReference>
<dbReference type="GO" id="GO:0003700">
    <property type="term" value="F:DNA-binding transcription factor activity"/>
    <property type="evidence" value="ECO:0007669"/>
    <property type="project" value="InterPro"/>
</dbReference>
<dbReference type="SUPFAM" id="SSF48008">
    <property type="entry name" value="GntR ligand-binding domain-like"/>
    <property type="match status" value="1"/>
</dbReference>
<dbReference type="Pfam" id="PF07729">
    <property type="entry name" value="FCD"/>
    <property type="match status" value="1"/>
</dbReference>
<dbReference type="SUPFAM" id="SSF46785">
    <property type="entry name" value="Winged helix' DNA-binding domain"/>
    <property type="match status" value="1"/>
</dbReference>
<evidence type="ECO:0000313" key="5">
    <source>
        <dbReference type="EMBL" id="TNM56901.1"/>
    </source>
</evidence>
<gene>
    <name evidence="5" type="ORF">FHQ09_04865</name>
</gene>
<evidence type="ECO:0000259" key="4">
    <source>
        <dbReference type="PROSITE" id="PS50949"/>
    </source>
</evidence>
<dbReference type="GO" id="GO:0003677">
    <property type="term" value="F:DNA binding"/>
    <property type="evidence" value="ECO:0007669"/>
    <property type="project" value="UniProtKB-KW"/>
</dbReference>
<keyword evidence="3" id="KW-0804">Transcription</keyword>
<reference evidence="5 6" key="1">
    <citation type="submission" date="2019-06" db="EMBL/GenBank/DDBJ databases">
        <authorList>
            <person name="Mardanova A.M."/>
            <person name="Pudova D.S."/>
            <person name="Shagimardanova E.I."/>
            <person name="Gogoleva N.E."/>
            <person name="Lutfullin M.T."/>
            <person name="Hadieva G.F."/>
            <person name="Sharipova M.R."/>
        </authorList>
    </citation>
    <scope>NUCLEOTIDE SEQUENCE [LARGE SCALE GENOMIC DNA]</scope>
    <source>
        <strain evidence="5 6">MG-1</strain>
    </source>
</reference>
<dbReference type="CDD" id="cd07377">
    <property type="entry name" value="WHTH_GntR"/>
    <property type="match status" value="1"/>
</dbReference>
<dbReference type="PANTHER" id="PTHR43537:SF5">
    <property type="entry name" value="UXU OPERON TRANSCRIPTIONAL REGULATOR"/>
    <property type="match status" value="1"/>
</dbReference>
<dbReference type="Pfam" id="PF00392">
    <property type="entry name" value="GntR"/>
    <property type="match status" value="1"/>
</dbReference>
<dbReference type="InterPro" id="IPR008920">
    <property type="entry name" value="TF_FadR/GntR_C"/>
</dbReference>
<accession>A0A5C4X4J3</accession>
<evidence type="ECO:0000256" key="1">
    <source>
        <dbReference type="ARBA" id="ARBA00023015"/>
    </source>
</evidence>
<evidence type="ECO:0000256" key="3">
    <source>
        <dbReference type="ARBA" id="ARBA00023163"/>
    </source>
</evidence>
<protein>
    <submittedName>
        <fullName evidence="5">FadR family transcriptional regulator</fullName>
    </submittedName>
</protein>
<keyword evidence="2" id="KW-0238">DNA-binding</keyword>
<keyword evidence="1" id="KW-0805">Transcription regulation</keyword>
<dbReference type="InterPro" id="IPR036388">
    <property type="entry name" value="WH-like_DNA-bd_sf"/>
</dbReference>
<organism evidence="5 6">
    <name type="scientific">Brevibacterium sediminis</name>
    <dbReference type="NCBI Taxonomy" id="1857024"/>
    <lineage>
        <taxon>Bacteria</taxon>
        <taxon>Bacillati</taxon>
        <taxon>Actinomycetota</taxon>
        <taxon>Actinomycetes</taxon>
        <taxon>Micrococcales</taxon>
        <taxon>Brevibacteriaceae</taxon>
        <taxon>Brevibacterium</taxon>
    </lineage>
</organism>
<dbReference type="InterPro" id="IPR011711">
    <property type="entry name" value="GntR_C"/>
</dbReference>
<dbReference type="EMBL" id="VDMQ01000002">
    <property type="protein sequence ID" value="TNM56901.1"/>
    <property type="molecule type" value="Genomic_DNA"/>
</dbReference>
<evidence type="ECO:0000256" key="2">
    <source>
        <dbReference type="ARBA" id="ARBA00023125"/>
    </source>
</evidence>
<dbReference type="InterPro" id="IPR000524">
    <property type="entry name" value="Tscrpt_reg_HTH_GntR"/>
</dbReference>
<dbReference type="Gene3D" id="1.10.10.10">
    <property type="entry name" value="Winged helix-like DNA-binding domain superfamily/Winged helix DNA-binding domain"/>
    <property type="match status" value="1"/>
</dbReference>
<dbReference type="PRINTS" id="PR00035">
    <property type="entry name" value="HTHGNTR"/>
</dbReference>
<feature type="domain" description="HTH gntR-type" evidence="4">
    <location>
        <begin position="19"/>
        <end position="87"/>
    </location>
</feature>